<dbReference type="EMBL" id="KB456269">
    <property type="protein sequence ID" value="EMF09168.1"/>
    <property type="molecule type" value="Genomic_DNA"/>
</dbReference>
<dbReference type="AlphaFoldDB" id="N1QFC9"/>
<evidence type="ECO:0000313" key="3">
    <source>
        <dbReference type="Proteomes" id="UP000016931"/>
    </source>
</evidence>
<dbReference type="HOGENOM" id="CLU_2016649_0_0_1"/>
<organism evidence="2 3">
    <name type="scientific">Sphaerulina musiva (strain SO2202)</name>
    <name type="common">Poplar stem canker fungus</name>
    <name type="synonym">Septoria musiva</name>
    <dbReference type="NCBI Taxonomy" id="692275"/>
    <lineage>
        <taxon>Eukaryota</taxon>
        <taxon>Fungi</taxon>
        <taxon>Dikarya</taxon>
        <taxon>Ascomycota</taxon>
        <taxon>Pezizomycotina</taxon>
        <taxon>Dothideomycetes</taxon>
        <taxon>Dothideomycetidae</taxon>
        <taxon>Mycosphaerellales</taxon>
        <taxon>Mycosphaerellaceae</taxon>
        <taxon>Sphaerulina</taxon>
    </lineage>
</organism>
<name>N1QFC9_SPHMS</name>
<sequence length="123" mass="13234">MTMGSTLGAREQTKISFCQRGNFIRPRWRNIMLGSTSVTLLGLLPPFQHIFQFNVLRVAAVRSLSHGLSVLKAVSRGQSALPVCSSTQSVAETGRAGEGDQYKDSKAEKKQQKKGESGHGGSG</sequence>
<evidence type="ECO:0000313" key="2">
    <source>
        <dbReference type="EMBL" id="EMF09168.1"/>
    </source>
</evidence>
<gene>
    <name evidence="2" type="ORF">SEPMUDRAFT_120039</name>
</gene>
<proteinExistence type="predicted"/>
<feature type="region of interest" description="Disordered" evidence="1">
    <location>
        <begin position="77"/>
        <end position="123"/>
    </location>
</feature>
<keyword evidence="3" id="KW-1185">Reference proteome</keyword>
<feature type="compositionally biased region" description="Basic and acidic residues" evidence="1">
    <location>
        <begin position="95"/>
        <end position="117"/>
    </location>
</feature>
<protein>
    <submittedName>
        <fullName evidence="2">Uncharacterized protein</fullName>
    </submittedName>
</protein>
<accession>N1QFC9</accession>
<dbReference type="Proteomes" id="UP000016931">
    <property type="component" value="Unassembled WGS sequence"/>
</dbReference>
<dbReference type="RefSeq" id="XP_016757289.1">
    <property type="nucleotide sequence ID" value="XM_016901565.1"/>
</dbReference>
<dbReference type="GeneID" id="27898702"/>
<reference evidence="2 3" key="1">
    <citation type="journal article" date="2012" name="PLoS Pathog.">
        <title>Diverse lifestyles and strategies of plant pathogenesis encoded in the genomes of eighteen Dothideomycetes fungi.</title>
        <authorList>
            <person name="Ohm R.A."/>
            <person name="Feau N."/>
            <person name="Henrissat B."/>
            <person name="Schoch C.L."/>
            <person name="Horwitz B.A."/>
            <person name="Barry K.W."/>
            <person name="Condon B.J."/>
            <person name="Copeland A.C."/>
            <person name="Dhillon B."/>
            <person name="Glaser F."/>
            <person name="Hesse C.N."/>
            <person name="Kosti I."/>
            <person name="LaButti K."/>
            <person name="Lindquist E.A."/>
            <person name="Lucas S."/>
            <person name="Salamov A.A."/>
            <person name="Bradshaw R.E."/>
            <person name="Ciuffetti L."/>
            <person name="Hamelin R.C."/>
            <person name="Kema G.H.J."/>
            <person name="Lawrence C."/>
            <person name="Scott J.A."/>
            <person name="Spatafora J.W."/>
            <person name="Turgeon B.G."/>
            <person name="de Wit P.J.G.M."/>
            <person name="Zhong S."/>
            <person name="Goodwin S.B."/>
            <person name="Grigoriev I.V."/>
        </authorList>
    </citation>
    <scope>NUCLEOTIDE SEQUENCE [LARGE SCALE GENOMIC DNA]</scope>
    <source>
        <strain evidence="2 3">SO2202</strain>
    </source>
</reference>
<evidence type="ECO:0000256" key="1">
    <source>
        <dbReference type="SAM" id="MobiDB-lite"/>
    </source>
</evidence>